<dbReference type="PANTHER" id="PTHR24201:SF16">
    <property type="entry name" value="ANKYRIN-1-LIKE-RELATED"/>
    <property type="match status" value="1"/>
</dbReference>
<keyword evidence="5" id="KW-1185">Reference proteome</keyword>
<dbReference type="InterPro" id="IPR036770">
    <property type="entry name" value="Ankyrin_rpt-contain_sf"/>
</dbReference>
<dbReference type="AlphaFoldDB" id="A0A9P9JJD4"/>
<dbReference type="EMBL" id="JAGMUV010000003">
    <property type="protein sequence ID" value="KAH7165320.1"/>
    <property type="molecule type" value="Genomic_DNA"/>
</dbReference>
<evidence type="ECO:0000256" key="2">
    <source>
        <dbReference type="ARBA" id="ARBA00023043"/>
    </source>
</evidence>
<reference evidence="4" key="1">
    <citation type="journal article" date="2021" name="Nat. Commun.">
        <title>Genetic determinants of endophytism in the Arabidopsis root mycobiome.</title>
        <authorList>
            <person name="Mesny F."/>
            <person name="Miyauchi S."/>
            <person name="Thiergart T."/>
            <person name="Pickel B."/>
            <person name="Atanasova L."/>
            <person name="Karlsson M."/>
            <person name="Huettel B."/>
            <person name="Barry K.W."/>
            <person name="Haridas S."/>
            <person name="Chen C."/>
            <person name="Bauer D."/>
            <person name="Andreopoulos W."/>
            <person name="Pangilinan J."/>
            <person name="LaButti K."/>
            <person name="Riley R."/>
            <person name="Lipzen A."/>
            <person name="Clum A."/>
            <person name="Drula E."/>
            <person name="Henrissat B."/>
            <person name="Kohler A."/>
            <person name="Grigoriev I.V."/>
            <person name="Martin F.M."/>
            <person name="Hacquard S."/>
        </authorList>
    </citation>
    <scope>NUCLEOTIDE SEQUENCE</scope>
    <source>
        <strain evidence="4">MPI-CAGE-AT-0147</strain>
    </source>
</reference>
<dbReference type="PROSITE" id="PS50297">
    <property type="entry name" value="ANK_REP_REGION"/>
    <property type="match status" value="2"/>
</dbReference>
<feature type="repeat" description="ANK" evidence="3">
    <location>
        <begin position="303"/>
        <end position="335"/>
    </location>
</feature>
<dbReference type="OrthoDB" id="4772757at2759"/>
<dbReference type="InterPro" id="IPR002110">
    <property type="entry name" value="Ankyrin_rpt"/>
</dbReference>
<dbReference type="PROSITE" id="PS50088">
    <property type="entry name" value="ANK_REPEAT"/>
    <property type="match status" value="2"/>
</dbReference>
<keyword evidence="1" id="KW-0677">Repeat</keyword>
<evidence type="ECO:0000313" key="5">
    <source>
        <dbReference type="Proteomes" id="UP000738349"/>
    </source>
</evidence>
<protein>
    <submittedName>
        <fullName evidence="4">Ankyrin repeat-containing domain protein</fullName>
    </submittedName>
</protein>
<sequence length="482" mass="52179">MSQLLLQQGPDASLDAGMRLLEAAICSRNAECIEHASRRASDTYHAGTLCAAVFFSQECSLSRKIALDLISKRFPHNPGTTVESTAIGLAAMYNDQEMMSKLLNAIPSPSQVCNLPWTCSELIGALGDDNDTFPVIQKTRHKCRQGQPFWHFEHRQCSPLALPAFTGSHEGALALLRHGIRPGLCACNIAVILDEQEILSLLLCGQPPLPQWDPGSLPDDRLPLYYAVGGVDSLDRDSNDGYISDVSLVGQLLSAGADINDPDCEVHGGRSALQAAAEKGNLRMANFLLDQGAQVNGRIATIAGATALQLAVMHGHSDMVEMLLANGADVDAPACLKYGRTCLQRAAEEGRLGILELLIAKNIRTDGEHRADYVFAVVLADRNGHQVLAQRLKSYGGWAEWDQIVCEILRDMNRESYFPLSLATLDKAEIEAKVRLRLSGKADVQDCGTESSMMPHAIPIHATIAAGFEILRHVDTTTVLGP</sequence>
<dbReference type="SMART" id="SM00248">
    <property type="entry name" value="ANK"/>
    <property type="match status" value="6"/>
</dbReference>
<gene>
    <name evidence="4" type="ORF">EDB81DRAFT_917305</name>
</gene>
<dbReference type="SUPFAM" id="SSF48403">
    <property type="entry name" value="Ankyrin repeat"/>
    <property type="match status" value="1"/>
</dbReference>
<comment type="caution">
    <text evidence="4">The sequence shown here is derived from an EMBL/GenBank/DDBJ whole genome shotgun (WGS) entry which is preliminary data.</text>
</comment>
<name>A0A9P9JJD4_9HYPO</name>
<keyword evidence="2 3" id="KW-0040">ANK repeat</keyword>
<feature type="repeat" description="ANK" evidence="3">
    <location>
        <begin position="268"/>
        <end position="300"/>
    </location>
</feature>
<evidence type="ECO:0000256" key="1">
    <source>
        <dbReference type="ARBA" id="ARBA00022737"/>
    </source>
</evidence>
<dbReference type="PANTHER" id="PTHR24201">
    <property type="entry name" value="ANK_REP_REGION DOMAIN-CONTAINING PROTEIN"/>
    <property type="match status" value="1"/>
</dbReference>
<accession>A0A9P9JJD4</accession>
<organism evidence="4 5">
    <name type="scientific">Dactylonectria macrodidyma</name>
    <dbReference type="NCBI Taxonomy" id="307937"/>
    <lineage>
        <taxon>Eukaryota</taxon>
        <taxon>Fungi</taxon>
        <taxon>Dikarya</taxon>
        <taxon>Ascomycota</taxon>
        <taxon>Pezizomycotina</taxon>
        <taxon>Sordariomycetes</taxon>
        <taxon>Hypocreomycetidae</taxon>
        <taxon>Hypocreales</taxon>
        <taxon>Nectriaceae</taxon>
        <taxon>Dactylonectria</taxon>
    </lineage>
</organism>
<dbReference type="Proteomes" id="UP000738349">
    <property type="component" value="Unassembled WGS sequence"/>
</dbReference>
<evidence type="ECO:0000313" key="4">
    <source>
        <dbReference type="EMBL" id="KAH7165320.1"/>
    </source>
</evidence>
<dbReference type="Pfam" id="PF12796">
    <property type="entry name" value="Ank_2"/>
    <property type="match status" value="1"/>
</dbReference>
<dbReference type="GO" id="GO:0005634">
    <property type="term" value="C:nucleus"/>
    <property type="evidence" value="ECO:0007669"/>
    <property type="project" value="TreeGrafter"/>
</dbReference>
<proteinExistence type="predicted"/>
<evidence type="ECO:0000256" key="3">
    <source>
        <dbReference type="PROSITE-ProRule" id="PRU00023"/>
    </source>
</evidence>
<dbReference type="Gene3D" id="1.25.40.20">
    <property type="entry name" value="Ankyrin repeat-containing domain"/>
    <property type="match status" value="1"/>
</dbReference>
<dbReference type="InterPro" id="IPR050776">
    <property type="entry name" value="Ank_Repeat/CDKN_Inhibitor"/>
</dbReference>